<sequence>MATKDKPTVHASLSALKSEIEKPEPYAIALSNSKIITFPDLNALESEESDELLEKLESGRNNWSVLNEWLSPEDAKALKEEKLTRAELVHVMRAASKYYQEHYGTAGEGIASAS</sequence>
<dbReference type="Proteomes" id="UP000596938">
    <property type="component" value="Unassembled WGS sequence"/>
</dbReference>
<comment type="caution">
    <text evidence="1">The sequence shown here is derived from an EMBL/GenBank/DDBJ whole genome shotgun (WGS) entry which is preliminary data.</text>
</comment>
<dbReference type="RefSeq" id="WP_188813818.1">
    <property type="nucleotide sequence ID" value="NZ_BAAAWV010000001.1"/>
</dbReference>
<organism evidence="1 2">
    <name type="scientific">Pseudarthrobacter polychromogenes</name>
    <dbReference type="NCBI Taxonomy" id="1676"/>
    <lineage>
        <taxon>Bacteria</taxon>
        <taxon>Bacillati</taxon>
        <taxon>Actinomycetota</taxon>
        <taxon>Actinomycetes</taxon>
        <taxon>Micrococcales</taxon>
        <taxon>Micrococcaceae</taxon>
        <taxon>Pseudarthrobacter</taxon>
    </lineage>
</organism>
<accession>A0ABQ1Y2S7</accession>
<keyword evidence="2" id="KW-1185">Reference proteome</keyword>
<proteinExistence type="predicted"/>
<name>A0ABQ1Y2S7_9MICC</name>
<evidence type="ECO:0000313" key="2">
    <source>
        <dbReference type="Proteomes" id="UP000596938"/>
    </source>
</evidence>
<reference evidence="2" key="1">
    <citation type="journal article" date="2019" name="Int. J. Syst. Evol. Microbiol.">
        <title>The Global Catalogue of Microorganisms (GCM) 10K type strain sequencing project: providing services to taxonomists for standard genome sequencing and annotation.</title>
        <authorList>
            <consortium name="The Broad Institute Genomics Platform"/>
            <consortium name="The Broad Institute Genome Sequencing Center for Infectious Disease"/>
            <person name="Wu L."/>
            <person name="Ma J."/>
        </authorList>
    </citation>
    <scope>NUCLEOTIDE SEQUENCE [LARGE SCALE GENOMIC DNA]</scope>
    <source>
        <strain evidence="2">CGMCC 1.1927</strain>
    </source>
</reference>
<dbReference type="EMBL" id="BMKU01000019">
    <property type="protein sequence ID" value="GGH10454.1"/>
    <property type="molecule type" value="Genomic_DNA"/>
</dbReference>
<gene>
    <name evidence="1" type="ORF">GCM10011577_39270</name>
</gene>
<evidence type="ECO:0000313" key="1">
    <source>
        <dbReference type="EMBL" id="GGH10454.1"/>
    </source>
</evidence>
<protein>
    <submittedName>
        <fullName evidence="1">Uncharacterized protein</fullName>
    </submittedName>
</protein>